<comment type="subcellular location">
    <subcellularLocation>
        <location evidence="1">Cytoplasm</location>
        <location evidence="1">Cytosol</location>
    </subcellularLocation>
</comment>
<keyword evidence="3" id="KW-0813">Transport</keyword>
<gene>
    <name evidence="5" type="ORF">ACA1_010180</name>
</gene>
<keyword evidence="4" id="KW-0963">Cytoplasm</keyword>
<evidence type="ECO:0000256" key="1">
    <source>
        <dbReference type="ARBA" id="ARBA00004514"/>
    </source>
</evidence>
<dbReference type="KEGG" id="acan:ACA1_010180"/>
<dbReference type="GeneID" id="14923576"/>
<dbReference type="InterPro" id="IPR011990">
    <property type="entry name" value="TPR-like_helical_dom_sf"/>
</dbReference>
<name>L8HD09_ACACF</name>
<evidence type="ECO:0000256" key="3">
    <source>
        <dbReference type="ARBA" id="ARBA00022448"/>
    </source>
</evidence>
<dbReference type="PANTHER" id="PTHR12875">
    <property type="entry name" value="GOLGI TO ER TRAFFIC PROTEIN 4 HOMOLOG"/>
    <property type="match status" value="1"/>
</dbReference>
<protein>
    <submittedName>
        <fullName evidence="5">DUF410 family protein</fullName>
    </submittedName>
</protein>
<dbReference type="VEuPathDB" id="AmoebaDB:ACA1_010180"/>
<dbReference type="AlphaFoldDB" id="L8HD09"/>
<dbReference type="OMA" id="LMDMMGM"/>
<evidence type="ECO:0000256" key="2">
    <source>
        <dbReference type="ARBA" id="ARBA00005351"/>
    </source>
</evidence>
<proteinExistence type="inferred from homology"/>
<dbReference type="Gene3D" id="1.25.40.10">
    <property type="entry name" value="Tetratricopeptide repeat domain"/>
    <property type="match status" value="1"/>
</dbReference>
<organism evidence="5 6">
    <name type="scientific">Acanthamoeba castellanii (strain ATCC 30010 / Neff)</name>
    <dbReference type="NCBI Taxonomy" id="1257118"/>
    <lineage>
        <taxon>Eukaryota</taxon>
        <taxon>Amoebozoa</taxon>
        <taxon>Discosea</taxon>
        <taxon>Longamoebia</taxon>
        <taxon>Centramoebida</taxon>
        <taxon>Acanthamoebidae</taxon>
        <taxon>Acanthamoeba</taxon>
    </lineage>
</organism>
<dbReference type="FunFam" id="1.25.40.10:FF:000060">
    <property type="entry name" value="Golgi to ER traffic protein 4 homolog"/>
    <property type="match status" value="1"/>
</dbReference>
<dbReference type="InterPro" id="IPR007317">
    <property type="entry name" value="GET4"/>
</dbReference>
<reference evidence="5 6" key="1">
    <citation type="journal article" date="2013" name="Genome Biol.">
        <title>Genome of Acanthamoeba castellanii highlights extensive lateral gene transfer and early evolution of tyrosine kinase signaling.</title>
        <authorList>
            <person name="Clarke M."/>
            <person name="Lohan A.J."/>
            <person name="Liu B."/>
            <person name="Lagkouvardos I."/>
            <person name="Roy S."/>
            <person name="Zafar N."/>
            <person name="Bertelli C."/>
            <person name="Schilde C."/>
            <person name="Kianianmomeni A."/>
            <person name="Burglin T.R."/>
            <person name="Frech C."/>
            <person name="Turcotte B."/>
            <person name="Kopec K.O."/>
            <person name="Synnott J.M."/>
            <person name="Choo C."/>
            <person name="Paponov I."/>
            <person name="Finkler A."/>
            <person name="Soon Heng Tan C."/>
            <person name="Hutchins A.P."/>
            <person name="Weinmeier T."/>
            <person name="Rattei T."/>
            <person name="Chu J.S."/>
            <person name="Gimenez G."/>
            <person name="Irimia M."/>
            <person name="Rigden D.J."/>
            <person name="Fitzpatrick D.A."/>
            <person name="Lorenzo-Morales J."/>
            <person name="Bateman A."/>
            <person name="Chiu C.H."/>
            <person name="Tang P."/>
            <person name="Hegemann P."/>
            <person name="Fromm H."/>
            <person name="Raoult D."/>
            <person name="Greub G."/>
            <person name="Miranda-Saavedra D."/>
            <person name="Chen N."/>
            <person name="Nash P."/>
            <person name="Ginger M.L."/>
            <person name="Horn M."/>
            <person name="Schaap P."/>
            <person name="Caler L."/>
            <person name="Loftus B."/>
        </authorList>
    </citation>
    <scope>NUCLEOTIDE SEQUENCE [LARGE SCALE GENOMIC DNA]</scope>
    <source>
        <strain evidence="5 6">Neff</strain>
    </source>
</reference>
<dbReference type="STRING" id="1257118.L8HD09"/>
<dbReference type="Proteomes" id="UP000011083">
    <property type="component" value="Unassembled WGS sequence"/>
</dbReference>
<dbReference type="Pfam" id="PF04190">
    <property type="entry name" value="GET4"/>
    <property type="match status" value="1"/>
</dbReference>
<evidence type="ECO:0000313" key="5">
    <source>
        <dbReference type="EMBL" id="ELR22628.1"/>
    </source>
</evidence>
<dbReference type="RefSeq" id="XP_004367722.1">
    <property type="nucleotide sequence ID" value="XM_004367665.1"/>
</dbReference>
<accession>L8HD09</accession>
<evidence type="ECO:0000256" key="4">
    <source>
        <dbReference type="ARBA" id="ARBA00022490"/>
    </source>
</evidence>
<dbReference type="OrthoDB" id="10252405at2759"/>
<dbReference type="GO" id="GO:0005829">
    <property type="term" value="C:cytosol"/>
    <property type="evidence" value="ECO:0007669"/>
    <property type="project" value="UniProtKB-SubCell"/>
</dbReference>
<comment type="similarity">
    <text evidence="2">Belongs to the GET4 family.</text>
</comment>
<sequence>MAQKRYDEAETTLVTGMEALLTHHQTVSASELGQQLIKLYVDTHKSPTDATIETIVRHFHGYGLDVDDGRVSFMKAAIKWTIGEGCGGKHGEPRLHDALADYYASKGDYGRAQQHYVRGTNPSKFSSMLVEYAKGGNPDEADLFITRAVLMYLCLQKQDEAKQVLHAYLAQNSALKTHPTPLINFTHLLLDSFTRSNAQALFSLLRKHYTPSLSRDPEFLQYMDQIGSVYYRLQPRANAGGFGFLNDFLKVFLSPDAAEGGSDSTTTPSSS</sequence>
<evidence type="ECO:0000313" key="6">
    <source>
        <dbReference type="Proteomes" id="UP000011083"/>
    </source>
</evidence>
<dbReference type="GO" id="GO:0045048">
    <property type="term" value="P:protein insertion into ER membrane"/>
    <property type="evidence" value="ECO:0007669"/>
    <property type="project" value="InterPro"/>
</dbReference>
<keyword evidence="6" id="KW-1185">Reference proteome</keyword>
<dbReference type="SUPFAM" id="SSF48452">
    <property type="entry name" value="TPR-like"/>
    <property type="match status" value="1"/>
</dbReference>
<dbReference type="EMBL" id="KB007877">
    <property type="protein sequence ID" value="ELR22628.1"/>
    <property type="molecule type" value="Genomic_DNA"/>
</dbReference>
<dbReference type="PANTHER" id="PTHR12875:SF0">
    <property type="entry name" value="GOLGI TO ER TRAFFIC PROTEIN 4 HOMOLOG"/>
    <property type="match status" value="1"/>
</dbReference>